<dbReference type="AlphaFoldDB" id="A0A9P4N189"/>
<dbReference type="EMBL" id="ML986645">
    <property type="protein sequence ID" value="KAF2262107.1"/>
    <property type="molecule type" value="Genomic_DNA"/>
</dbReference>
<accession>A0A9P4N189</accession>
<proteinExistence type="predicted"/>
<comment type="caution">
    <text evidence="1">The sequence shown here is derived from an EMBL/GenBank/DDBJ whole genome shotgun (WGS) entry which is preliminary data.</text>
</comment>
<dbReference type="Proteomes" id="UP000800093">
    <property type="component" value="Unassembled WGS sequence"/>
</dbReference>
<evidence type="ECO:0000313" key="1">
    <source>
        <dbReference type="EMBL" id="KAF2262107.1"/>
    </source>
</evidence>
<sequence length="154" mass="17090">MACNVRSAPDLPLAIGLRPYARFMSGDVTNAYMRGAVGERTVNVGTWCSKMINSTVCEADTGSHGRAAETSEQLTGADYGPHWRAFERMEPLGAVVGWWWRRALWISGGQEASRYVSPPNNPPSQPLIRFRQQPCLLLTEYHPSVPDSPLLLFL</sequence>
<name>A0A9P4N189_9PLEO</name>
<reference evidence="2" key="1">
    <citation type="journal article" date="2020" name="Stud. Mycol.">
        <title>101 Dothideomycetes genomes: A test case for predicting lifestyles and emergence of pathogens.</title>
        <authorList>
            <person name="Haridas S."/>
            <person name="Albert R."/>
            <person name="Binder M."/>
            <person name="Bloem J."/>
            <person name="LaButti K."/>
            <person name="Salamov A."/>
            <person name="Andreopoulos B."/>
            <person name="Baker S."/>
            <person name="Barry K."/>
            <person name="Bills G."/>
            <person name="Bluhm B."/>
            <person name="Cannon C."/>
            <person name="Castanera R."/>
            <person name="Culley D."/>
            <person name="Daum C."/>
            <person name="Ezra D."/>
            <person name="Gonzalez J."/>
            <person name="Henrissat B."/>
            <person name="Kuo A."/>
            <person name="Liang C."/>
            <person name="Lipzen A."/>
            <person name="Lutzoni F."/>
            <person name="Magnuson J."/>
            <person name="Mondo S."/>
            <person name="Nolan M."/>
            <person name="Ohm R."/>
            <person name="Pangilinan J."/>
            <person name="Park H.-J."/>
            <person name="Ramirez L."/>
            <person name="Alfaro M."/>
            <person name="Sun H."/>
            <person name="Tritt A."/>
            <person name="Yoshinaga Y."/>
            <person name="Zwiers L.-H."/>
            <person name="Turgeon B."/>
            <person name="Goodwin S."/>
            <person name="Spatafora J."/>
            <person name="Crous P."/>
            <person name="Grigoriev I."/>
        </authorList>
    </citation>
    <scope>NUCLEOTIDE SEQUENCE [LARGE SCALE GENOMIC DNA]</scope>
    <source>
        <strain evidence="2">CBS 304.66</strain>
    </source>
</reference>
<keyword evidence="2" id="KW-1185">Reference proteome</keyword>
<protein>
    <submittedName>
        <fullName evidence="1">Uncharacterized protein</fullName>
    </submittedName>
</protein>
<organism evidence="1 2">
    <name type="scientific">Lojkania enalia</name>
    <dbReference type="NCBI Taxonomy" id="147567"/>
    <lineage>
        <taxon>Eukaryota</taxon>
        <taxon>Fungi</taxon>
        <taxon>Dikarya</taxon>
        <taxon>Ascomycota</taxon>
        <taxon>Pezizomycotina</taxon>
        <taxon>Dothideomycetes</taxon>
        <taxon>Pleosporomycetidae</taxon>
        <taxon>Pleosporales</taxon>
        <taxon>Pleosporales incertae sedis</taxon>
        <taxon>Lojkania</taxon>
    </lineage>
</organism>
<evidence type="ECO:0000313" key="2">
    <source>
        <dbReference type="Proteomes" id="UP000800093"/>
    </source>
</evidence>
<gene>
    <name evidence="1" type="ORF">CC78DRAFT_327464</name>
</gene>